<comment type="caution">
    <text evidence="2">The sequence shown here is derived from an EMBL/GenBank/DDBJ whole genome shotgun (WGS) entry which is preliminary data.</text>
</comment>
<dbReference type="Proteomes" id="UP000623129">
    <property type="component" value="Unassembled WGS sequence"/>
</dbReference>
<feature type="compositionally biased region" description="Acidic residues" evidence="1">
    <location>
        <begin position="404"/>
        <end position="424"/>
    </location>
</feature>
<name>A0A833V5H3_9POAL</name>
<feature type="compositionally biased region" description="Acidic residues" evidence="1">
    <location>
        <begin position="584"/>
        <end position="600"/>
    </location>
</feature>
<sequence>MEPLSGPEPLAINPPQYLIRPRPRLLSAPLTPPARAHPSQVARPLLQLPPSRWIDEPIAQALPFDTTPAEEFFQRVHRDNVKAATGFSASGEGSNLLAIDYDTIHGIYEMLEDGERKNKLAAILKNSPTFTLKPIRSDPQLPTMEPRAADRSGSLTGEAAKDRPKRPFDQPDRSVAASTGGDPLPCIKSRTEAILHATPPIGAHRESPIHINEEKTHSGGKRIQTALSKPRKDKSPMLDSISRPVIPIPVEISPAKKIREAETRPHSPSPITDRALGLDKRQPGYKPHQNPTDFSSNFRAQFMPIQEGQLRPADINNPEYEELGEEALEKYLTPVIRSDQTVTQPPDPHSLPGPIADPIEAIGSNSAGLDMTEDEGYASYASPNAFDMDLAMWEAEAAAYKAQEEDEPIEEEPSEEAEPFEEDVLGGAANLQASETHPVPVTASPLAPADLTKIGAPHPSEPMAAGKQSAIPQEPTGPRRSARFLEKGPPKTYTPKRTRPKKTGAEAAGATPDTKSKNEARKALIRSLEDDMIETTGLSEKQLKEVDELCGMEQREGNIEVGEPHEPGQIAGMEDSVLGAFDFDSADECSTEEEGDEGAN</sequence>
<evidence type="ECO:0000313" key="3">
    <source>
        <dbReference type="Proteomes" id="UP000623129"/>
    </source>
</evidence>
<reference evidence="2" key="1">
    <citation type="submission" date="2020-01" db="EMBL/GenBank/DDBJ databases">
        <title>Genome sequence of Kobresia littledalei, the first chromosome-level genome in the family Cyperaceae.</title>
        <authorList>
            <person name="Qu G."/>
        </authorList>
    </citation>
    <scope>NUCLEOTIDE SEQUENCE</scope>
    <source>
        <strain evidence="2">C.B.Clarke</strain>
        <tissue evidence="2">Leaf</tissue>
    </source>
</reference>
<dbReference type="AlphaFoldDB" id="A0A833V5H3"/>
<feature type="region of interest" description="Disordered" evidence="1">
    <location>
        <begin position="216"/>
        <end position="240"/>
    </location>
</feature>
<feature type="region of interest" description="Disordered" evidence="1">
    <location>
        <begin position="580"/>
        <end position="600"/>
    </location>
</feature>
<feature type="region of interest" description="Disordered" evidence="1">
    <location>
        <begin position="400"/>
        <end position="520"/>
    </location>
</feature>
<dbReference type="EMBL" id="SWLB01000019">
    <property type="protein sequence ID" value="KAF3325751.1"/>
    <property type="molecule type" value="Genomic_DNA"/>
</dbReference>
<feature type="compositionally biased region" description="Basic and acidic residues" evidence="1">
    <location>
        <begin position="159"/>
        <end position="172"/>
    </location>
</feature>
<organism evidence="2 3">
    <name type="scientific">Carex littledalei</name>
    <dbReference type="NCBI Taxonomy" id="544730"/>
    <lineage>
        <taxon>Eukaryota</taxon>
        <taxon>Viridiplantae</taxon>
        <taxon>Streptophyta</taxon>
        <taxon>Embryophyta</taxon>
        <taxon>Tracheophyta</taxon>
        <taxon>Spermatophyta</taxon>
        <taxon>Magnoliopsida</taxon>
        <taxon>Liliopsida</taxon>
        <taxon>Poales</taxon>
        <taxon>Cyperaceae</taxon>
        <taxon>Cyperoideae</taxon>
        <taxon>Cariceae</taxon>
        <taxon>Carex</taxon>
        <taxon>Carex subgen. Euthyceras</taxon>
    </lineage>
</organism>
<keyword evidence="3" id="KW-1185">Reference proteome</keyword>
<evidence type="ECO:0000313" key="2">
    <source>
        <dbReference type="EMBL" id="KAF3325751.1"/>
    </source>
</evidence>
<protein>
    <submittedName>
        <fullName evidence="2">Uncharacterized protein</fullName>
    </submittedName>
</protein>
<proteinExistence type="predicted"/>
<accession>A0A833V5H3</accession>
<evidence type="ECO:0000256" key="1">
    <source>
        <dbReference type="SAM" id="MobiDB-lite"/>
    </source>
</evidence>
<feature type="region of interest" description="Disordered" evidence="1">
    <location>
        <begin position="132"/>
        <end position="185"/>
    </location>
</feature>
<gene>
    <name evidence="2" type="ORF">FCM35_KLT08831</name>
</gene>